<dbReference type="AlphaFoldDB" id="A0A9K3P455"/>
<dbReference type="Proteomes" id="UP000215914">
    <property type="component" value="Unassembled WGS sequence"/>
</dbReference>
<evidence type="ECO:0000313" key="2">
    <source>
        <dbReference type="Proteomes" id="UP000215914"/>
    </source>
</evidence>
<protein>
    <submittedName>
        <fullName evidence="1">Uncharacterized protein</fullName>
    </submittedName>
</protein>
<organism evidence="1 2">
    <name type="scientific">Helianthus annuus</name>
    <name type="common">Common sunflower</name>
    <dbReference type="NCBI Taxonomy" id="4232"/>
    <lineage>
        <taxon>Eukaryota</taxon>
        <taxon>Viridiplantae</taxon>
        <taxon>Streptophyta</taxon>
        <taxon>Embryophyta</taxon>
        <taxon>Tracheophyta</taxon>
        <taxon>Spermatophyta</taxon>
        <taxon>Magnoliopsida</taxon>
        <taxon>eudicotyledons</taxon>
        <taxon>Gunneridae</taxon>
        <taxon>Pentapetalae</taxon>
        <taxon>asterids</taxon>
        <taxon>campanulids</taxon>
        <taxon>Asterales</taxon>
        <taxon>Asteraceae</taxon>
        <taxon>Asteroideae</taxon>
        <taxon>Heliantheae alliance</taxon>
        <taxon>Heliantheae</taxon>
        <taxon>Helianthus</taxon>
    </lineage>
</organism>
<comment type="caution">
    <text evidence="1">The sequence shown here is derived from an EMBL/GenBank/DDBJ whole genome shotgun (WGS) entry which is preliminary data.</text>
</comment>
<keyword evidence="2" id="KW-1185">Reference proteome</keyword>
<name>A0A9K3P455_HELAN</name>
<accession>A0A9K3P455</accession>
<dbReference type="EMBL" id="MNCJ02000316">
    <property type="protein sequence ID" value="KAF5823341.1"/>
    <property type="molecule type" value="Genomic_DNA"/>
</dbReference>
<evidence type="ECO:0000313" key="1">
    <source>
        <dbReference type="EMBL" id="KAF5823341.1"/>
    </source>
</evidence>
<reference evidence="1" key="2">
    <citation type="submission" date="2020-06" db="EMBL/GenBank/DDBJ databases">
        <title>Helianthus annuus Genome sequencing and assembly Release 2.</title>
        <authorList>
            <person name="Gouzy J."/>
            <person name="Langlade N."/>
            <person name="Munos S."/>
        </authorList>
    </citation>
    <scope>NUCLEOTIDE SEQUENCE</scope>
    <source>
        <tissue evidence="1">Leaves</tissue>
    </source>
</reference>
<gene>
    <name evidence="1" type="ORF">HanXRQr2_Chr01g0037301</name>
</gene>
<proteinExistence type="predicted"/>
<sequence>MVQTVCGPHLQASAREDVNQMSVVCKEKRICFLFTSTKTTSQHTHNTPLSLSLSSSTNTDNFQKKIYQYRS</sequence>
<dbReference type="Gramene" id="mRNA:HanXRQr2_Chr01g0037301">
    <property type="protein sequence ID" value="CDS:HanXRQr2_Chr01g0037301.1"/>
    <property type="gene ID" value="HanXRQr2_Chr01g0037301"/>
</dbReference>
<reference evidence="1" key="1">
    <citation type="journal article" date="2017" name="Nature">
        <title>The sunflower genome provides insights into oil metabolism, flowering and Asterid evolution.</title>
        <authorList>
            <person name="Badouin H."/>
            <person name="Gouzy J."/>
            <person name="Grassa C.J."/>
            <person name="Murat F."/>
            <person name="Staton S.E."/>
            <person name="Cottret L."/>
            <person name="Lelandais-Briere C."/>
            <person name="Owens G.L."/>
            <person name="Carrere S."/>
            <person name="Mayjonade B."/>
            <person name="Legrand L."/>
            <person name="Gill N."/>
            <person name="Kane N.C."/>
            <person name="Bowers J.E."/>
            <person name="Hubner S."/>
            <person name="Bellec A."/>
            <person name="Berard A."/>
            <person name="Berges H."/>
            <person name="Blanchet N."/>
            <person name="Boniface M.C."/>
            <person name="Brunel D."/>
            <person name="Catrice O."/>
            <person name="Chaidir N."/>
            <person name="Claudel C."/>
            <person name="Donnadieu C."/>
            <person name="Faraut T."/>
            <person name="Fievet G."/>
            <person name="Helmstetter N."/>
            <person name="King M."/>
            <person name="Knapp S.J."/>
            <person name="Lai Z."/>
            <person name="Le Paslier M.C."/>
            <person name="Lippi Y."/>
            <person name="Lorenzon L."/>
            <person name="Mandel J.R."/>
            <person name="Marage G."/>
            <person name="Marchand G."/>
            <person name="Marquand E."/>
            <person name="Bret-Mestries E."/>
            <person name="Morien E."/>
            <person name="Nambeesan S."/>
            <person name="Nguyen T."/>
            <person name="Pegot-Espagnet P."/>
            <person name="Pouilly N."/>
            <person name="Raftis F."/>
            <person name="Sallet E."/>
            <person name="Schiex T."/>
            <person name="Thomas J."/>
            <person name="Vandecasteele C."/>
            <person name="Vares D."/>
            <person name="Vear F."/>
            <person name="Vautrin S."/>
            <person name="Crespi M."/>
            <person name="Mangin B."/>
            <person name="Burke J.M."/>
            <person name="Salse J."/>
            <person name="Munos S."/>
            <person name="Vincourt P."/>
            <person name="Rieseberg L.H."/>
            <person name="Langlade N.B."/>
        </authorList>
    </citation>
    <scope>NUCLEOTIDE SEQUENCE</scope>
    <source>
        <tissue evidence="1">Leaves</tissue>
    </source>
</reference>